<dbReference type="GO" id="GO:0016126">
    <property type="term" value="P:sterol biosynthetic process"/>
    <property type="evidence" value="ECO:0007669"/>
    <property type="project" value="UniProtKB-KW"/>
</dbReference>
<evidence type="ECO:0000256" key="10">
    <source>
        <dbReference type="PROSITE-ProRule" id="PRU01022"/>
    </source>
</evidence>
<keyword evidence="1 10" id="KW-0489">Methyltransferase</keyword>
<gene>
    <name evidence="13" type="ORF">QBC42DRAFT_308683</name>
</gene>
<evidence type="ECO:0000256" key="6">
    <source>
        <dbReference type="ARBA" id="ARBA00023166"/>
    </source>
</evidence>
<dbReference type="EMBL" id="MU865073">
    <property type="protein sequence ID" value="KAK4458340.1"/>
    <property type="molecule type" value="Genomic_DNA"/>
</dbReference>
<evidence type="ECO:0000256" key="8">
    <source>
        <dbReference type="ARBA" id="ARBA00029435"/>
    </source>
</evidence>
<evidence type="ECO:0000313" key="13">
    <source>
        <dbReference type="EMBL" id="KAK4458340.1"/>
    </source>
</evidence>
<keyword evidence="2 10" id="KW-0808">Transferase</keyword>
<keyword evidence="7 11" id="KW-0753">Steroid metabolism</keyword>
<keyword evidence="5 11" id="KW-0756">Sterol biosynthesis</keyword>
<dbReference type="GO" id="GO:0032259">
    <property type="term" value="P:methylation"/>
    <property type="evidence" value="ECO:0007669"/>
    <property type="project" value="UniProtKB-KW"/>
</dbReference>
<name>A0AAV9HE43_9PEZI</name>
<reference evidence="13" key="1">
    <citation type="journal article" date="2023" name="Mol. Phylogenet. Evol.">
        <title>Genome-scale phylogeny and comparative genomics of the fungal order Sordariales.</title>
        <authorList>
            <person name="Hensen N."/>
            <person name="Bonometti L."/>
            <person name="Westerberg I."/>
            <person name="Brannstrom I.O."/>
            <person name="Guillou S."/>
            <person name="Cros-Aarteil S."/>
            <person name="Calhoun S."/>
            <person name="Haridas S."/>
            <person name="Kuo A."/>
            <person name="Mondo S."/>
            <person name="Pangilinan J."/>
            <person name="Riley R."/>
            <person name="LaButti K."/>
            <person name="Andreopoulos B."/>
            <person name="Lipzen A."/>
            <person name="Chen C."/>
            <person name="Yan M."/>
            <person name="Daum C."/>
            <person name="Ng V."/>
            <person name="Clum A."/>
            <person name="Steindorff A."/>
            <person name="Ohm R.A."/>
            <person name="Martin F."/>
            <person name="Silar P."/>
            <person name="Natvig D.O."/>
            <person name="Lalanne C."/>
            <person name="Gautier V."/>
            <person name="Ament-Velasquez S.L."/>
            <person name="Kruys A."/>
            <person name="Hutchinson M.I."/>
            <person name="Powell A.J."/>
            <person name="Barry K."/>
            <person name="Miller A.N."/>
            <person name="Grigoriev I.V."/>
            <person name="Debuchy R."/>
            <person name="Gladieux P."/>
            <person name="Hiltunen Thoren M."/>
            <person name="Johannesson H."/>
        </authorList>
    </citation>
    <scope>NUCLEOTIDE SEQUENCE</scope>
    <source>
        <strain evidence="13">PSN324</strain>
    </source>
</reference>
<keyword evidence="4 11" id="KW-0752">Steroid biosynthesis</keyword>
<feature type="domain" description="SAM-dependent methyltransferase Erg6/SMT-type" evidence="12">
    <location>
        <begin position="54"/>
        <end position="353"/>
    </location>
</feature>
<sequence>MPHDYNPEYLRRYLKYWNRAGTSLDVIDHEGVARATEAERKERQKHFSIIAIYYYDLVAPLYERGWGQRFHYTPQTPGLSLYDSFTKYEQTFAHIARLKEGMKVLDLGCGVGGPARTICQETGCDIIGITNNDWLVARGTELNKKHGLDHKIKLQVAEFTSLPFPDNHFDAAYSIEALCYAPDQAEAYREIFRVLKPGAPFTNHDWCMTDRFDEEGNREHRRVRNLIEFGNGLSKMPTVSEIRKGIKDGGLEILSEEDMAFRSSPVPWYYGPGGDVLSAWKVPGWADFAKVFQMSEPFLFCVRIVQRVMIFWGLLPPEVATLMDFMWYCCRSVVWGGQLGIFTPMYVFSCRKPFGSNQ</sequence>
<dbReference type="Pfam" id="PF08241">
    <property type="entry name" value="Methyltransf_11"/>
    <property type="match status" value="1"/>
</dbReference>
<dbReference type="GO" id="GO:0005783">
    <property type="term" value="C:endoplasmic reticulum"/>
    <property type="evidence" value="ECO:0007669"/>
    <property type="project" value="TreeGrafter"/>
</dbReference>
<protein>
    <recommendedName>
        <fullName evidence="11">Sterol 24-C-methyltransferase</fullName>
        <ecNumber evidence="11">2.1.1.-</ecNumber>
    </recommendedName>
    <alternativeName>
        <fullName evidence="11">Delta(24)-sterol C-methyltransferase</fullName>
    </alternativeName>
</protein>
<comment type="similarity">
    <text evidence="9 10 11">Belongs to the class I-like SAM-binding methyltransferase superfamily. Erg6/SMT family.</text>
</comment>
<proteinExistence type="inferred from homology"/>
<dbReference type="InterPro" id="IPR013705">
    <property type="entry name" value="Sterol_MeTrfase_C"/>
</dbReference>
<comment type="pathway">
    <text evidence="8">Steroid metabolism; ergosterol biosynthesis.</text>
</comment>
<dbReference type="InterPro" id="IPR030384">
    <property type="entry name" value="MeTrfase_SMT"/>
</dbReference>
<evidence type="ECO:0000256" key="9">
    <source>
        <dbReference type="ARBA" id="ARBA00038188"/>
    </source>
</evidence>
<evidence type="ECO:0000256" key="5">
    <source>
        <dbReference type="ARBA" id="ARBA00023011"/>
    </source>
</evidence>
<evidence type="ECO:0000256" key="3">
    <source>
        <dbReference type="ARBA" id="ARBA00022691"/>
    </source>
</evidence>
<dbReference type="GO" id="GO:0003838">
    <property type="term" value="F:sterol 24-C-methyltransferase activity"/>
    <property type="evidence" value="ECO:0007669"/>
    <property type="project" value="TreeGrafter"/>
</dbReference>
<dbReference type="PANTHER" id="PTHR44068">
    <property type="entry name" value="ZGC:194242"/>
    <property type="match status" value="1"/>
</dbReference>
<reference evidence="13" key="2">
    <citation type="submission" date="2023-06" db="EMBL/GenBank/DDBJ databases">
        <authorList>
            <consortium name="Lawrence Berkeley National Laboratory"/>
            <person name="Mondo S.J."/>
            <person name="Hensen N."/>
            <person name="Bonometti L."/>
            <person name="Westerberg I."/>
            <person name="Brannstrom I.O."/>
            <person name="Guillou S."/>
            <person name="Cros-Aarteil S."/>
            <person name="Calhoun S."/>
            <person name="Haridas S."/>
            <person name="Kuo A."/>
            <person name="Pangilinan J."/>
            <person name="Riley R."/>
            <person name="Labutti K."/>
            <person name="Andreopoulos B."/>
            <person name="Lipzen A."/>
            <person name="Chen C."/>
            <person name="Yanf M."/>
            <person name="Daum C."/>
            <person name="Ng V."/>
            <person name="Clum A."/>
            <person name="Steindorff A."/>
            <person name="Ohm R."/>
            <person name="Martin F."/>
            <person name="Silar P."/>
            <person name="Natvig D."/>
            <person name="Lalanne C."/>
            <person name="Gautier V."/>
            <person name="Ament-Velasquez S.L."/>
            <person name="Kruys A."/>
            <person name="Hutchinson M.I."/>
            <person name="Powell A.J."/>
            <person name="Barry K."/>
            <person name="Miller A.N."/>
            <person name="Grigoriev I.V."/>
            <person name="Debuchy R."/>
            <person name="Gladieux P."/>
            <person name="Thoren M.H."/>
            <person name="Johannesson H."/>
        </authorList>
    </citation>
    <scope>NUCLEOTIDE SEQUENCE</scope>
    <source>
        <strain evidence="13">PSN324</strain>
    </source>
</reference>
<keyword evidence="11" id="KW-0443">Lipid metabolism</keyword>
<evidence type="ECO:0000256" key="4">
    <source>
        <dbReference type="ARBA" id="ARBA00022955"/>
    </source>
</evidence>
<dbReference type="Pfam" id="PF08498">
    <property type="entry name" value="Sterol_MT_C"/>
    <property type="match status" value="1"/>
</dbReference>
<keyword evidence="11" id="KW-0444">Lipid biosynthesis</keyword>
<dbReference type="SUPFAM" id="SSF53335">
    <property type="entry name" value="S-adenosyl-L-methionine-dependent methyltransferases"/>
    <property type="match status" value="1"/>
</dbReference>
<keyword evidence="14" id="KW-1185">Reference proteome</keyword>
<dbReference type="PANTHER" id="PTHR44068:SF1">
    <property type="entry name" value="HYPOTHETICAL LOC100005854"/>
    <property type="match status" value="1"/>
</dbReference>
<evidence type="ECO:0000256" key="1">
    <source>
        <dbReference type="ARBA" id="ARBA00022603"/>
    </source>
</evidence>
<dbReference type="Gene3D" id="3.40.50.150">
    <property type="entry name" value="Vaccinia Virus protein VP39"/>
    <property type="match status" value="1"/>
</dbReference>
<keyword evidence="6 11" id="KW-1207">Sterol metabolism</keyword>
<dbReference type="InterPro" id="IPR013216">
    <property type="entry name" value="Methyltransf_11"/>
</dbReference>
<evidence type="ECO:0000259" key="12">
    <source>
        <dbReference type="PROSITE" id="PS51685"/>
    </source>
</evidence>
<dbReference type="Proteomes" id="UP001321749">
    <property type="component" value="Unassembled WGS sequence"/>
</dbReference>
<dbReference type="EC" id="2.1.1.-" evidence="11"/>
<evidence type="ECO:0000256" key="11">
    <source>
        <dbReference type="RuleBase" id="RU362025"/>
    </source>
</evidence>
<comment type="caution">
    <text evidence="13">The sequence shown here is derived from an EMBL/GenBank/DDBJ whole genome shotgun (WGS) entry which is preliminary data.</text>
</comment>
<dbReference type="InterPro" id="IPR029063">
    <property type="entry name" value="SAM-dependent_MTases_sf"/>
</dbReference>
<organism evidence="13 14">
    <name type="scientific">Cladorrhinum samala</name>
    <dbReference type="NCBI Taxonomy" id="585594"/>
    <lineage>
        <taxon>Eukaryota</taxon>
        <taxon>Fungi</taxon>
        <taxon>Dikarya</taxon>
        <taxon>Ascomycota</taxon>
        <taxon>Pezizomycotina</taxon>
        <taxon>Sordariomycetes</taxon>
        <taxon>Sordariomycetidae</taxon>
        <taxon>Sordariales</taxon>
        <taxon>Podosporaceae</taxon>
        <taxon>Cladorrhinum</taxon>
    </lineage>
</organism>
<evidence type="ECO:0000313" key="14">
    <source>
        <dbReference type="Proteomes" id="UP001321749"/>
    </source>
</evidence>
<keyword evidence="3 10" id="KW-0949">S-adenosyl-L-methionine</keyword>
<dbReference type="AlphaFoldDB" id="A0AAV9HE43"/>
<evidence type="ECO:0000256" key="2">
    <source>
        <dbReference type="ARBA" id="ARBA00022679"/>
    </source>
</evidence>
<dbReference type="PROSITE" id="PS51685">
    <property type="entry name" value="SAM_MT_ERG6_SMT"/>
    <property type="match status" value="1"/>
</dbReference>
<accession>A0AAV9HE43</accession>
<dbReference type="InterPro" id="IPR050447">
    <property type="entry name" value="Erg6_SMT_methyltransf"/>
</dbReference>
<evidence type="ECO:0000256" key="7">
    <source>
        <dbReference type="ARBA" id="ARBA00023221"/>
    </source>
</evidence>
<comment type="function">
    <text evidence="11">Catalyzes the transfer of methyl groups from S-adenosyl-methionine to the C-24 of sterols.</text>
</comment>
<dbReference type="CDD" id="cd02440">
    <property type="entry name" value="AdoMet_MTases"/>
    <property type="match status" value="1"/>
</dbReference>